<reference evidence="5 6" key="1">
    <citation type="submission" date="2024-02" db="EMBL/GenBank/DDBJ databases">
        <title>Bacteria isolated from the canopy kelp, Nereocystis luetkeana.</title>
        <authorList>
            <person name="Pfister C.A."/>
            <person name="Younker I.T."/>
            <person name="Light S.H."/>
        </authorList>
    </citation>
    <scope>NUCLEOTIDE SEQUENCE [LARGE SCALE GENOMIC DNA]</scope>
    <source>
        <strain evidence="5 6">TI.2.07</strain>
    </source>
</reference>
<gene>
    <name evidence="5" type="ORF">V6255_02880</name>
</gene>
<keyword evidence="3" id="KW-0479">Metal-binding</keyword>
<evidence type="ECO:0000256" key="3">
    <source>
        <dbReference type="PROSITE-ProRule" id="PRU00333"/>
    </source>
</evidence>
<feature type="binding site" evidence="3">
    <location>
        <position position="296"/>
    </location>
    <ligand>
        <name>Zn(2+)</name>
        <dbReference type="ChEBI" id="CHEBI:29105"/>
    </ligand>
</feature>
<dbReference type="Pfam" id="PF02574">
    <property type="entry name" value="S-methyl_trans"/>
    <property type="match status" value="1"/>
</dbReference>
<keyword evidence="6" id="KW-1185">Reference proteome</keyword>
<keyword evidence="2 3" id="KW-0808">Transferase</keyword>
<protein>
    <submittedName>
        <fullName evidence="5">Homocysteine S-methyltransferase family protein</fullName>
    </submittedName>
</protein>
<dbReference type="InterPro" id="IPR003726">
    <property type="entry name" value="HCY_dom"/>
</dbReference>
<evidence type="ECO:0000313" key="6">
    <source>
        <dbReference type="Proteomes" id="UP001366060"/>
    </source>
</evidence>
<comment type="cofactor">
    <cofactor evidence="3">
        <name>Zn(2+)</name>
        <dbReference type="ChEBI" id="CHEBI:29105"/>
    </cofactor>
</comment>
<keyword evidence="1 3" id="KW-0489">Methyltransferase</keyword>
<dbReference type="PROSITE" id="PS50970">
    <property type="entry name" value="HCY"/>
    <property type="match status" value="1"/>
</dbReference>
<feature type="binding site" evidence="3">
    <location>
        <position position="205"/>
    </location>
    <ligand>
        <name>Zn(2+)</name>
        <dbReference type="ChEBI" id="CHEBI:29105"/>
    </ligand>
</feature>
<accession>A0ABU9H881</accession>
<dbReference type="PANTHER" id="PTHR11103:SF18">
    <property type="entry name" value="SLR1189 PROTEIN"/>
    <property type="match status" value="1"/>
</dbReference>
<dbReference type="InterPro" id="IPR017226">
    <property type="entry name" value="BHMT-like"/>
</dbReference>
<keyword evidence="3" id="KW-0862">Zinc</keyword>
<proteinExistence type="predicted"/>
<dbReference type="PANTHER" id="PTHR11103">
    <property type="entry name" value="SLR1189 PROTEIN"/>
    <property type="match status" value="1"/>
</dbReference>
<comment type="caution">
    <text evidence="5">The sequence shown here is derived from an EMBL/GenBank/DDBJ whole genome shotgun (WGS) entry which is preliminary data.</text>
</comment>
<dbReference type="Gene3D" id="3.20.20.330">
    <property type="entry name" value="Homocysteine-binding-like domain"/>
    <property type="match status" value="1"/>
</dbReference>
<evidence type="ECO:0000313" key="5">
    <source>
        <dbReference type="EMBL" id="MEL0658074.1"/>
    </source>
</evidence>
<dbReference type="PIRSF" id="PIRSF037505">
    <property type="entry name" value="Betaine_HMT"/>
    <property type="match status" value="1"/>
</dbReference>
<evidence type="ECO:0000256" key="1">
    <source>
        <dbReference type="ARBA" id="ARBA00022603"/>
    </source>
</evidence>
<dbReference type="InterPro" id="IPR036589">
    <property type="entry name" value="HCY_dom_sf"/>
</dbReference>
<name>A0ABU9H881_9GAMM</name>
<feature type="domain" description="Hcy-binding" evidence="4">
    <location>
        <begin position="1"/>
        <end position="311"/>
    </location>
</feature>
<dbReference type="SUPFAM" id="SSF82282">
    <property type="entry name" value="Homocysteine S-methyltransferase"/>
    <property type="match status" value="1"/>
</dbReference>
<sequence length="315" mass="34408">MKNLTILDGGMGRELKRIGAPFSQPLWSAQALIEAPHYVTQAHQGFIDAGAEIIIANSYACVPFHLGETRYQQQGYALAEQAAVIAKDVVKSSKRDVLVAGSLPPAFGSYRPDLFESKRAFEILSTLFNAQDQHVDLWFAETISSVEEALVIVKVLKGSTKPCHYAFTLSDQVGEPARLRSGELVTTAIEAILREGNIDGIFFNCSIPEVIEQAIRDTNKVLIERVINDAEHKEKTNTEDSKQQISIGAFANSFVPISATHKANEAVQGSRDLSPAEYLQFAKKWHSLGANIIGGCCGIGPAHIEALVDWRDSLS</sequence>
<organism evidence="5 6">
    <name type="scientific">Psychromonas arctica</name>
    <dbReference type="NCBI Taxonomy" id="168275"/>
    <lineage>
        <taxon>Bacteria</taxon>
        <taxon>Pseudomonadati</taxon>
        <taxon>Pseudomonadota</taxon>
        <taxon>Gammaproteobacteria</taxon>
        <taxon>Alteromonadales</taxon>
        <taxon>Psychromonadaceae</taxon>
        <taxon>Psychromonas</taxon>
    </lineage>
</organism>
<evidence type="ECO:0000259" key="4">
    <source>
        <dbReference type="PROSITE" id="PS50970"/>
    </source>
</evidence>
<feature type="binding site" evidence="3">
    <location>
        <position position="297"/>
    </location>
    <ligand>
        <name>Zn(2+)</name>
        <dbReference type="ChEBI" id="CHEBI:29105"/>
    </ligand>
</feature>
<evidence type="ECO:0000256" key="2">
    <source>
        <dbReference type="ARBA" id="ARBA00022679"/>
    </source>
</evidence>
<dbReference type="Proteomes" id="UP001366060">
    <property type="component" value="Unassembled WGS sequence"/>
</dbReference>
<dbReference type="RefSeq" id="WP_341626793.1">
    <property type="nucleotide sequence ID" value="NZ_JBAKBA010000004.1"/>
</dbReference>
<dbReference type="EMBL" id="JBAKBA010000004">
    <property type="protein sequence ID" value="MEL0658074.1"/>
    <property type="molecule type" value="Genomic_DNA"/>
</dbReference>